<proteinExistence type="predicted"/>
<accession>A0A5V5PLU0</accession>
<comment type="caution">
    <text evidence="2">The sequence shown here is derived from an EMBL/GenBank/DDBJ whole genome shotgun (WGS) entry which is preliminary data.</text>
</comment>
<dbReference type="AlphaFoldDB" id="A0A5V5PLU0"/>
<evidence type="ECO:0000313" key="2">
    <source>
        <dbReference type="EMBL" id="EBT6292291.1"/>
    </source>
</evidence>
<reference evidence="2" key="1">
    <citation type="submission" date="2018-07" db="EMBL/GenBank/DDBJ databases">
        <authorList>
            <consortium name="PulseNet: The National Subtyping Network for Foodborne Disease Surveillance"/>
            <person name="Tarr C.L."/>
            <person name="Trees E."/>
            <person name="Katz L.S."/>
            <person name="Carleton-Romer H.A."/>
            <person name="Stroika S."/>
            <person name="Kucerova Z."/>
            <person name="Roache K.F."/>
            <person name="Sabol A.L."/>
            <person name="Besser J."/>
            <person name="Gerner-Smidt P."/>
        </authorList>
    </citation>
    <scope>NUCLEOTIDE SEQUENCE</scope>
    <source>
        <strain evidence="2">PNUSAS023047</strain>
    </source>
</reference>
<feature type="region of interest" description="Disordered" evidence="1">
    <location>
        <begin position="1"/>
        <end position="22"/>
    </location>
</feature>
<sequence length="83" mass="9412">MAKQTKNNGAQEAPELAEEEAATDDEVDFLVVVCKGHTLWHNGKKYPQFRRLRVDADDADRLFKRGVVVKYADLLKKVSNHAD</sequence>
<dbReference type="EMBL" id="AAGZJS010000037">
    <property type="protein sequence ID" value="EBT6292291.1"/>
    <property type="molecule type" value="Genomic_DNA"/>
</dbReference>
<protein>
    <submittedName>
        <fullName evidence="2">Uncharacterized protein</fullName>
    </submittedName>
</protein>
<organism evidence="2">
    <name type="scientific">Salmonella enterica</name>
    <name type="common">Salmonella choleraesuis</name>
    <dbReference type="NCBI Taxonomy" id="28901"/>
    <lineage>
        <taxon>Bacteria</taxon>
        <taxon>Pseudomonadati</taxon>
        <taxon>Pseudomonadota</taxon>
        <taxon>Gammaproteobacteria</taxon>
        <taxon>Enterobacterales</taxon>
        <taxon>Enterobacteriaceae</taxon>
        <taxon>Salmonella</taxon>
    </lineage>
</organism>
<evidence type="ECO:0000256" key="1">
    <source>
        <dbReference type="SAM" id="MobiDB-lite"/>
    </source>
</evidence>
<name>A0A5V5PLU0_SALER</name>
<gene>
    <name evidence="2" type="ORF">CNP70_22820</name>
</gene>